<sequence length="129" mass="13909">MTCAGIVIRDNLGSVVGYTSVVTTHIPSAFAAEALACYHAIRLGLELGLQEGLIGQFHLCRFLHVPHEGNSVAHLLATKGLRGEGRVIQRRGGSQSSLFWPWRRIDAVFSLTLGQDSGSLCVSGSLFFQ</sequence>
<dbReference type="SUPFAM" id="SSF53098">
    <property type="entry name" value="Ribonuclease H-like"/>
    <property type="match status" value="1"/>
</dbReference>
<proteinExistence type="predicted"/>
<dbReference type="PANTHER" id="PTHR47074:SF61">
    <property type="entry name" value="RNASE H TYPE-1 DOMAIN-CONTAINING PROTEIN"/>
    <property type="match status" value="1"/>
</dbReference>
<reference evidence="1 2" key="1">
    <citation type="submission" date="2023-03" db="EMBL/GenBank/DDBJ databases">
        <title>WGS of Gossypium arboreum.</title>
        <authorList>
            <person name="Yu D."/>
        </authorList>
    </citation>
    <scope>NUCLEOTIDE SEQUENCE [LARGE SCALE GENOMIC DNA]</scope>
    <source>
        <tissue evidence="1">Leaf</tissue>
    </source>
</reference>
<evidence type="ECO:0000313" key="2">
    <source>
        <dbReference type="Proteomes" id="UP001358586"/>
    </source>
</evidence>
<protein>
    <recommendedName>
        <fullName evidence="3">RNase H type-1 domain-containing protein</fullName>
    </recommendedName>
</protein>
<gene>
    <name evidence="1" type="ORF">PVK06_023318</name>
</gene>
<dbReference type="EMBL" id="JARKNE010000007">
    <property type="protein sequence ID" value="KAK5818382.1"/>
    <property type="molecule type" value="Genomic_DNA"/>
</dbReference>
<comment type="caution">
    <text evidence="1">The sequence shown here is derived from an EMBL/GenBank/DDBJ whole genome shotgun (WGS) entry which is preliminary data.</text>
</comment>
<dbReference type="Proteomes" id="UP001358586">
    <property type="component" value="Chromosome 7"/>
</dbReference>
<accession>A0ABR0PB31</accession>
<evidence type="ECO:0000313" key="1">
    <source>
        <dbReference type="EMBL" id="KAK5818382.1"/>
    </source>
</evidence>
<organism evidence="1 2">
    <name type="scientific">Gossypium arboreum</name>
    <name type="common">Tree cotton</name>
    <name type="synonym">Gossypium nanking</name>
    <dbReference type="NCBI Taxonomy" id="29729"/>
    <lineage>
        <taxon>Eukaryota</taxon>
        <taxon>Viridiplantae</taxon>
        <taxon>Streptophyta</taxon>
        <taxon>Embryophyta</taxon>
        <taxon>Tracheophyta</taxon>
        <taxon>Spermatophyta</taxon>
        <taxon>Magnoliopsida</taxon>
        <taxon>eudicotyledons</taxon>
        <taxon>Gunneridae</taxon>
        <taxon>Pentapetalae</taxon>
        <taxon>rosids</taxon>
        <taxon>malvids</taxon>
        <taxon>Malvales</taxon>
        <taxon>Malvaceae</taxon>
        <taxon>Malvoideae</taxon>
        <taxon>Gossypium</taxon>
    </lineage>
</organism>
<dbReference type="InterPro" id="IPR044730">
    <property type="entry name" value="RNase_H-like_dom_plant"/>
</dbReference>
<dbReference type="PANTHER" id="PTHR47074">
    <property type="entry name" value="BNAC02G40300D PROTEIN"/>
    <property type="match status" value="1"/>
</dbReference>
<dbReference type="CDD" id="cd06222">
    <property type="entry name" value="RNase_H_like"/>
    <property type="match status" value="1"/>
</dbReference>
<keyword evidence="2" id="KW-1185">Reference proteome</keyword>
<evidence type="ECO:0008006" key="3">
    <source>
        <dbReference type="Google" id="ProtNLM"/>
    </source>
</evidence>
<dbReference type="InterPro" id="IPR052929">
    <property type="entry name" value="RNase_H-like_EbsB-rel"/>
</dbReference>
<name>A0ABR0PB31_GOSAR</name>
<dbReference type="InterPro" id="IPR012337">
    <property type="entry name" value="RNaseH-like_sf"/>
</dbReference>